<dbReference type="RefSeq" id="WP_081148199.1">
    <property type="nucleotide sequence ID" value="NZ_CP020465.1"/>
</dbReference>
<dbReference type="SUPFAM" id="SSF54523">
    <property type="entry name" value="Pili subunits"/>
    <property type="match status" value="1"/>
</dbReference>
<dbReference type="PROSITE" id="PS00409">
    <property type="entry name" value="PROKAR_NTER_METHYL"/>
    <property type="match status" value="1"/>
</dbReference>
<dbReference type="PANTHER" id="PTHR30093:SF7">
    <property type="entry name" value="MSHA MAJOR PILIN SUBUNIT MSHA"/>
    <property type="match status" value="1"/>
</dbReference>
<dbReference type="Pfam" id="PF07963">
    <property type="entry name" value="N_methyl"/>
    <property type="match status" value="1"/>
</dbReference>
<evidence type="ECO:0000313" key="2">
    <source>
        <dbReference type="Proteomes" id="UP000202259"/>
    </source>
</evidence>
<evidence type="ECO:0000313" key="1">
    <source>
        <dbReference type="EMBL" id="ASP46314.1"/>
    </source>
</evidence>
<dbReference type="KEGG" id="cber:B5D82_00110"/>
<dbReference type="InterPro" id="IPR045584">
    <property type="entry name" value="Pilin-like"/>
</dbReference>
<dbReference type="OrthoDB" id="8538594at2"/>
<proteinExistence type="predicted"/>
<sequence>MKKLTNNSFSKQKGFTLIELVVVIVILGILAATAAPKFIDLTGDARKSVMQGVQGSINSAVNLAHAKALVSNETSAEGSIQIGSLHYALVNGYPAALAKGNGSTSALGLGVGSLIELDTGSDIEFTDAAPSVFTHKGTATGDVCTISYANAADSETPPVVTATLTDC</sequence>
<dbReference type="NCBIfam" id="TIGR02532">
    <property type="entry name" value="IV_pilin_GFxxxE"/>
    <property type="match status" value="1"/>
</dbReference>
<dbReference type="Proteomes" id="UP000202259">
    <property type="component" value="Chromosome"/>
</dbReference>
<dbReference type="InterPro" id="IPR012902">
    <property type="entry name" value="N_methyl_site"/>
</dbReference>
<dbReference type="PANTHER" id="PTHR30093">
    <property type="entry name" value="GENERAL SECRETION PATHWAY PROTEIN G"/>
    <property type="match status" value="1"/>
</dbReference>
<dbReference type="EMBL" id="CP020465">
    <property type="protein sequence ID" value="ASP46314.1"/>
    <property type="molecule type" value="Genomic_DNA"/>
</dbReference>
<keyword evidence="2" id="KW-1185">Reference proteome</keyword>
<gene>
    <name evidence="1" type="ORF">B5D82_00110</name>
</gene>
<dbReference type="AlphaFoldDB" id="A0A222G4L4"/>
<organism evidence="1 2">
    <name type="scientific">Cognaticolwellia beringensis</name>
    <dbReference type="NCBI Taxonomy" id="1967665"/>
    <lineage>
        <taxon>Bacteria</taxon>
        <taxon>Pseudomonadati</taxon>
        <taxon>Pseudomonadota</taxon>
        <taxon>Gammaproteobacteria</taxon>
        <taxon>Alteromonadales</taxon>
        <taxon>Colwelliaceae</taxon>
        <taxon>Cognaticolwellia</taxon>
    </lineage>
</organism>
<accession>A0A222G4L4</accession>
<reference evidence="1 2" key="1">
    <citation type="submission" date="2017-08" db="EMBL/GenBank/DDBJ databases">
        <title>Complete genome of Colwellia sp. NB097-1, a psychrophile bacterium ioslated from Bering Sea.</title>
        <authorList>
            <person name="Chen X."/>
        </authorList>
    </citation>
    <scope>NUCLEOTIDE SEQUENCE [LARGE SCALE GENOMIC DNA]</scope>
    <source>
        <strain evidence="1 2">NB097-1</strain>
    </source>
</reference>
<protein>
    <submittedName>
        <fullName evidence="1">Uncharacterized protein</fullName>
    </submittedName>
</protein>
<name>A0A222G4L4_9GAMM</name>
<dbReference type="Gene3D" id="3.30.700.10">
    <property type="entry name" value="Glycoprotein, Type 4 Pilin"/>
    <property type="match status" value="1"/>
</dbReference>